<dbReference type="RefSeq" id="WP_394463432.1">
    <property type="nucleotide sequence ID" value="NZ_JBIGHZ010000010.1"/>
</dbReference>
<name>A0ABW7FZU2_9BURK</name>
<keyword evidence="2" id="KW-1185">Reference proteome</keyword>
<gene>
    <name evidence="1" type="ORF">ACG0Z6_16540</name>
</gene>
<organism evidence="1 2">
    <name type="scientific">Roseateles rivi</name>
    <dbReference type="NCBI Taxonomy" id="3299028"/>
    <lineage>
        <taxon>Bacteria</taxon>
        <taxon>Pseudomonadati</taxon>
        <taxon>Pseudomonadota</taxon>
        <taxon>Betaproteobacteria</taxon>
        <taxon>Burkholderiales</taxon>
        <taxon>Sphaerotilaceae</taxon>
        <taxon>Roseateles</taxon>
    </lineage>
</organism>
<comment type="caution">
    <text evidence="1">The sequence shown here is derived from an EMBL/GenBank/DDBJ whole genome shotgun (WGS) entry which is preliminary data.</text>
</comment>
<dbReference type="Proteomes" id="UP001606099">
    <property type="component" value="Unassembled WGS sequence"/>
</dbReference>
<dbReference type="CDD" id="cd14744">
    <property type="entry name" value="PAAR_CT_2"/>
    <property type="match status" value="1"/>
</dbReference>
<reference evidence="1 2" key="1">
    <citation type="submission" date="2024-08" db="EMBL/GenBank/DDBJ databases">
        <authorList>
            <person name="Lu H."/>
        </authorList>
    </citation>
    <scope>NUCLEOTIDE SEQUENCE [LARGE SCALE GENOMIC DNA]</scope>
    <source>
        <strain evidence="1 2">BYS180W</strain>
    </source>
</reference>
<evidence type="ECO:0000313" key="1">
    <source>
        <dbReference type="EMBL" id="MFG6449826.1"/>
    </source>
</evidence>
<proteinExistence type="predicted"/>
<accession>A0ABW7FZU2</accession>
<sequence length="102" mass="10380">MALRQLACVGDPLQHGGRVLPPGAGTNGMGPGPQVAHAFALMGGLAHCERCKSDGVIVKSGGPKRPRAQQEIALDGDLVACKCSQPPRIVATLAQGVMAEDA</sequence>
<protein>
    <submittedName>
        <fullName evidence="1">PAAR domain-containing protein</fullName>
    </submittedName>
</protein>
<evidence type="ECO:0000313" key="2">
    <source>
        <dbReference type="Proteomes" id="UP001606099"/>
    </source>
</evidence>
<dbReference type="EMBL" id="JBIGHZ010000010">
    <property type="protein sequence ID" value="MFG6449826.1"/>
    <property type="molecule type" value="Genomic_DNA"/>
</dbReference>